<dbReference type="Pfam" id="PF08173">
    <property type="entry name" value="YbgT_YccB"/>
    <property type="match status" value="1"/>
</dbReference>
<accession>C6I048</accession>
<evidence type="ECO:0000313" key="2">
    <source>
        <dbReference type="Proteomes" id="UP000009374"/>
    </source>
</evidence>
<dbReference type="EMBL" id="GG693885">
    <property type="protein sequence ID" value="EES51739.1"/>
    <property type="molecule type" value="Genomic_DNA"/>
</dbReference>
<organism evidence="1 2">
    <name type="scientific">Leptospirillum ferrodiazotrophum</name>
    <dbReference type="NCBI Taxonomy" id="412449"/>
    <lineage>
        <taxon>Bacteria</taxon>
        <taxon>Pseudomonadati</taxon>
        <taxon>Nitrospirota</taxon>
        <taxon>Nitrospiria</taxon>
        <taxon>Nitrospirales</taxon>
        <taxon>Nitrospiraceae</taxon>
        <taxon>Leptospirillum</taxon>
    </lineage>
</organism>
<dbReference type="Proteomes" id="UP000009374">
    <property type="component" value="Unassembled WGS sequence"/>
</dbReference>
<reference evidence="1 2" key="1">
    <citation type="journal article" date="2009" name="Appl. Environ. Microbiol.">
        <title>Community genomic and proteomic analyses of chemoautotrophic iron-oxidizing "Leptospirillum rubarum" (Group II) and "Leptospirillum ferrodiazotrophum" (Group III) bacteria in acid mine drainage biofilms.</title>
        <authorList>
            <person name="Goltsman D.S."/>
            <person name="Denef V.J."/>
            <person name="Singer S.W."/>
            <person name="VerBerkmoes N.C."/>
            <person name="Lefsrud M."/>
            <person name="Mueller R.S."/>
            <person name="Dick G.J."/>
            <person name="Sun C.L."/>
            <person name="Wheeler K.E."/>
            <person name="Zemla A."/>
            <person name="Baker B.J."/>
            <person name="Hauser L."/>
            <person name="Land M."/>
            <person name="Shah M.B."/>
            <person name="Thelen M.P."/>
            <person name="Hettich R.L."/>
            <person name="Banfield J.F."/>
        </authorList>
    </citation>
    <scope>NUCLEOTIDE SEQUENCE [LARGE SCALE GENOMIC DNA]</scope>
</reference>
<gene>
    <name evidence="1" type="ORF">UBAL3_95530010a</name>
</gene>
<keyword evidence="2" id="KW-1185">Reference proteome</keyword>
<dbReference type="InterPro" id="IPR012994">
    <property type="entry name" value="YbgT_YccB"/>
</dbReference>
<dbReference type="InterPro" id="IPR011724">
    <property type="entry name" value="Cyd_oper_YbgT"/>
</dbReference>
<evidence type="ECO:0000313" key="1">
    <source>
        <dbReference type="EMBL" id="EES51739.1"/>
    </source>
</evidence>
<name>C6I048_9BACT</name>
<dbReference type="AlphaFoldDB" id="C6I048"/>
<sequence length="44" mass="5172">MWYFSWFIGVTMAVLLAVMHALWFEVQADTLLLQEQGQKTPKSR</sequence>
<proteinExistence type="predicted"/>
<protein>
    <submittedName>
        <fullName evidence="1">Cyd operon protein (YbgT)</fullName>
    </submittedName>
</protein>
<dbReference type="NCBIfam" id="TIGR02106">
    <property type="entry name" value="cyd_oper_ybgT"/>
    <property type="match status" value="1"/>
</dbReference>